<dbReference type="OrthoDB" id="9675250at2759"/>
<dbReference type="SUPFAM" id="SSF56300">
    <property type="entry name" value="Metallo-dependent phosphatases"/>
    <property type="match status" value="1"/>
</dbReference>
<dbReference type="GO" id="GO:0030145">
    <property type="term" value="F:manganese ion binding"/>
    <property type="evidence" value="ECO:0007669"/>
    <property type="project" value="TreeGrafter"/>
</dbReference>
<dbReference type="GO" id="GO:0047734">
    <property type="term" value="F:CDP-glycerol diphosphatase activity"/>
    <property type="evidence" value="ECO:0007669"/>
    <property type="project" value="TreeGrafter"/>
</dbReference>
<reference evidence="2" key="1">
    <citation type="submission" date="2020-08" db="EMBL/GenBank/DDBJ databases">
        <title>Multicomponent nature underlies the extraordinary mechanical properties of spider dragline silk.</title>
        <authorList>
            <person name="Kono N."/>
            <person name="Nakamura H."/>
            <person name="Mori M."/>
            <person name="Yoshida Y."/>
            <person name="Ohtoshi R."/>
            <person name="Malay A.D."/>
            <person name="Moran D.A.P."/>
            <person name="Tomita M."/>
            <person name="Numata K."/>
            <person name="Arakawa K."/>
        </authorList>
    </citation>
    <scope>NUCLEOTIDE SEQUENCE</scope>
</reference>
<dbReference type="GO" id="GO:0008663">
    <property type="term" value="F:2',3'-cyclic-nucleotide 2'-phosphodiesterase activity"/>
    <property type="evidence" value="ECO:0007669"/>
    <property type="project" value="TreeGrafter"/>
</dbReference>
<evidence type="ECO:0000313" key="3">
    <source>
        <dbReference type="Proteomes" id="UP000887013"/>
    </source>
</evidence>
<dbReference type="EMBL" id="BMAW01037466">
    <property type="protein sequence ID" value="GFU48535.1"/>
    <property type="molecule type" value="Genomic_DNA"/>
</dbReference>
<dbReference type="PANTHER" id="PTHR16509">
    <property type="match status" value="1"/>
</dbReference>
<dbReference type="Proteomes" id="UP000887013">
    <property type="component" value="Unassembled WGS sequence"/>
</dbReference>
<dbReference type="InterPro" id="IPR029052">
    <property type="entry name" value="Metallo-depent_PP-like"/>
</dbReference>
<sequence length="410" mass="46388">MSANGSLIDLKGFRVVCFIGGFSDIANQKNLGRLLILCRRFMMAVDSPIFKEPVVTFGVLTDVQYADCEDRIASYDPSKTRFYRGSLKQVDEAFKHWEKPGSKIKFVLQLGDIIDGLNRFHGGSHSGLRRTLEHFEQHSSIPTFHTVGNHELYNFDRKELASLFYESVIKINVPLEMFCPVKPIEDNYCMSTPILYYKFCPVPDLKCISLDCFDVSVLGYDSQHPKYQEASSVLHSKHGHDVFDDWDCNGPLQGLDVRFQQMNGAVGDEQLVWLNQELKESDELGQKVIVFGHVSLHPDSSDWSCLLWNYEEVIKVFHQHKCVIAYFSGHTHESGYALDTQGISYIAFTGILETPPNTSAFATVSYYQDRLEFENNSEILASYLSPGGLGDPNLSGLILKIFLDAITLVY</sequence>
<dbReference type="Gene3D" id="3.60.21.10">
    <property type="match status" value="1"/>
</dbReference>
<dbReference type="InterPro" id="IPR004843">
    <property type="entry name" value="Calcineurin-like_PHP"/>
</dbReference>
<proteinExistence type="predicted"/>
<protein>
    <recommendedName>
        <fullName evidence="1">Calcineurin-like phosphoesterase domain-containing protein</fullName>
    </recommendedName>
</protein>
<comment type="caution">
    <text evidence="2">The sequence shown here is derived from an EMBL/GenBank/DDBJ whole genome shotgun (WGS) entry which is preliminary data.</text>
</comment>
<dbReference type="PANTHER" id="PTHR16509:SF1">
    <property type="entry name" value="MANGANESE-DEPENDENT ADP-RIBOSE_CDP-ALCOHOL DIPHOSPHATASE"/>
    <property type="match status" value="1"/>
</dbReference>
<name>A0A8X6R0R1_NEPPI</name>
<feature type="domain" description="Calcineurin-like phosphoesterase" evidence="1">
    <location>
        <begin position="56"/>
        <end position="333"/>
    </location>
</feature>
<keyword evidence="3" id="KW-1185">Reference proteome</keyword>
<gene>
    <name evidence="2" type="primary">Adprm</name>
    <name evidence="2" type="ORF">NPIL_45881</name>
</gene>
<dbReference type="Pfam" id="PF00149">
    <property type="entry name" value="Metallophos"/>
    <property type="match status" value="1"/>
</dbReference>
<dbReference type="AlphaFoldDB" id="A0A8X6R0R1"/>
<evidence type="ECO:0000313" key="2">
    <source>
        <dbReference type="EMBL" id="GFU48535.1"/>
    </source>
</evidence>
<evidence type="ECO:0000259" key="1">
    <source>
        <dbReference type="Pfam" id="PF00149"/>
    </source>
</evidence>
<dbReference type="GO" id="GO:0047631">
    <property type="term" value="F:ADP-ribose diphosphatase activity"/>
    <property type="evidence" value="ECO:0007669"/>
    <property type="project" value="TreeGrafter"/>
</dbReference>
<accession>A0A8X6R0R1</accession>
<organism evidence="2 3">
    <name type="scientific">Nephila pilipes</name>
    <name type="common">Giant wood spider</name>
    <name type="synonym">Nephila maculata</name>
    <dbReference type="NCBI Taxonomy" id="299642"/>
    <lineage>
        <taxon>Eukaryota</taxon>
        <taxon>Metazoa</taxon>
        <taxon>Ecdysozoa</taxon>
        <taxon>Arthropoda</taxon>
        <taxon>Chelicerata</taxon>
        <taxon>Arachnida</taxon>
        <taxon>Araneae</taxon>
        <taxon>Araneomorphae</taxon>
        <taxon>Entelegynae</taxon>
        <taxon>Araneoidea</taxon>
        <taxon>Nephilidae</taxon>
        <taxon>Nephila</taxon>
    </lineage>
</organism>